<proteinExistence type="predicted"/>
<comment type="caution">
    <text evidence="1">The sequence shown here is derived from an EMBL/GenBank/DDBJ whole genome shotgun (WGS) entry which is preliminary data.</text>
</comment>
<evidence type="ECO:0000313" key="1">
    <source>
        <dbReference type="EMBL" id="GFO22754.1"/>
    </source>
</evidence>
<keyword evidence="2" id="KW-1185">Reference proteome</keyword>
<dbReference type="Proteomes" id="UP000735302">
    <property type="component" value="Unassembled WGS sequence"/>
</dbReference>
<gene>
    <name evidence="1" type="ORF">PoB_004925900</name>
</gene>
<dbReference type="AlphaFoldDB" id="A0AAV4BWH5"/>
<evidence type="ECO:0000313" key="2">
    <source>
        <dbReference type="Proteomes" id="UP000735302"/>
    </source>
</evidence>
<sequence>MSSSNQLENLAHQTFSGIDRIHSGTRCVGGNVAKKPVCRSRSVAGSSPVTAPWLDRGPETLRGVGGTVDSEAALRYAGSPLSRVRAHHLRLCLTKGPESLRSPCCGVAMYKNQLD</sequence>
<name>A0AAV4BWH5_9GAST</name>
<accession>A0AAV4BWH5</accession>
<reference evidence="1 2" key="1">
    <citation type="journal article" date="2021" name="Elife">
        <title>Chloroplast acquisition without the gene transfer in kleptoplastic sea slugs, Plakobranchus ocellatus.</title>
        <authorList>
            <person name="Maeda T."/>
            <person name="Takahashi S."/>
            <person name="Yoshida T."/>
            <person name="Shimamura S."/>
            <person name="Takaki Y."/>
            <person name="Nagai Y."/>
            <person name="Toyoda A."/>
            <person name="Suzuki Y."/>
            <person name="Arimoto A."/>
            <person name="Ishii H."/>
            <person name="Satoh N."/>
            <person name="Nishiyama T."/>
            <person name="Hasebe M."/>
            <person name="Maruyama T."/>
            <person name="Minagawa J."/>
            <person name="Obokata J."/>
            <person name="Shigenobu S."/>
        </authorList>
    </citation>
    <scope>NUCLEOTIDE SEQUENCE [LARGE SCALE GENOMIC DNA]</scope>
</reference>
<organism evidence="1 2">
    <name type="scientific">Plakobranchus ocellatus</name>
    <dbReference type="NCBI Taxonomy" id="259542"/>
    <lineage>
        <taxon>Eukaryota</taxon>
        <taxon>Metazoa</taxon>
        <taxon>Spiralia</taxon>
        <taxon>Lophotrochozoa</taxon>
        <taxon>Mollusca</taxon>
        <taxon>Gastropoda</taxon>
        <taxon>Heterobranchia</taxon>
        <taxon>Euthyneura</taxon>
        <taxon>Panpulmonata</taxon>
        <taxon>Sacoglossa</taxon>
        <taxon>Placobranchoidea</taxon>
        <taxon>Plakobranchidae</taxon>
        <taxon>Plakobranchus</taxon>
    </lineage>
</organism>
<dbReference type="EMBL" id="BLXT01005451">
    <property type="protein sequence ID" value="GFO22754.1"/>
    <property type="molecule type" value="Genomic_DNA"/>
</dbReference>
<protein>
    <submittedName>
        <fullName evidence="1">Uncharacterized protein</fullName>
    </submittedName>
</protein>